<feature type="transmembrane region" description="Helical" evidence="2">
    <location>
        <begin position="441"/>
        <end position="463"/>
    </location>
</feature>
<keyword evidence="2" id="KW-1133">Transmembrane helix</keyword>
<feature type="transmembrane region" description="Helical" evidence="2">
    <location>
        <begin position="314"/>
        <end position="333"/>
    </location>
</feature>
<evidence type="ECO:0000256" key="2">
    <source>
        <dbReference type="SAM" id="Phobius"/>
    </source>
</evidence>
<dbReference type="PANTHER" id="PTHR46953">
    <property type="entry name" value="G-PROTEIN COUPLED RECEPTOR MTH-LIKE 1-RELATED"/>
    <property type="match status" value="1"/>
</dbReference>
<evidence type="ECO:0000313" key="3">
    <source>
        <dbReference type="EMBL" id="ODM99922.1"/>
    </source>
</evidence>
<name>A0A1D2N3T8_ORCCI</name>
<reference evidence="3 4" key="1">
    <citation type="journal article" date="2016" name="Genome Biol. Evol.">
        <title>Gene Family Evolution Reflects Adaptation to Soil Environmental Stressors in the Genome of the Collembolan Orchesella cincta.</title>
        <authorList>
            <person name="Faddeeva-Vakhrusheva A."/>
            <person name="Derks M.F."/>
            <person name="Anvar S.Y."/>
            <person name="Agamennone V."/>
            <person name="Suring W."/>
            <person name="Smit S."/>
            <person name="van Straalen N.M."/>
            <person name="Roelofs D."/>
        </authorList>
    </citation>
    <scope>NUCLEOTIDE SEQUENCE [LARGE SCALE GENOMIC DNA]</scope>
    <source>
        <tissue evidence="3">Mixed pool</tissue>
    </source>
</reference>
<evidence type="ECO:0000256" key="1">
    <source>
        <dbReference type="SAM" id="MobiDB-lite"/>
    </source>
</evidence>
<gene>
    <name evidence="3" type="ORF">Ocin01_06763</name>
</gene>
<dbReference type="PANTHER" id="PTHR46953:SF1">
    <property type="entry name" value="G-PROTEIN COUPLED RECEPTOR MTH-LIKE 1-RELATED"/>
    <property type="match status" value="1"/>
</dbReference>
<dbReference type="Proteomes" id="UP000094527">
    <property type="component" value="Unassembled WGS sequence"/>
</dbReference>
<feature type="compositionally biased region" description="Polar residues" evidence="1">
    <location>
        <begin position="503"/>
        <end position="525"/>
    </location>
</feature>
<keyword evidence="3" id="KW-0675">Receptor</keyword>
<dbReference type="Gene3D" id="1.20.1070.10">
    <property type="entry name" value="Rhodopsin 7-helix transmembrane proteins"/>
    <property type="match status" value="1"/>
</dbReference>
<feature type="transmembrane region" description="Helical" evidence="2">
    <location>
        <begin position="402"/>
        <end position="421"/>
    </location>
</feature>
<feature type="transmembrane region" description="Helical" evidence="2">
    <location>
        <begin position="216"/>
        <end position="235"/>
    </location>
</feature>
<sequence>MANHHLDPTIFSAIMLITVFPILPSTALEATAYTCCRLQNTFEGSGCNTAFPSSEFDLEFHQAVWNVPQEYRNETTKNFQLIFLERNESKSCPSVKLISYSSIFPNGLQSNGSESEDVGKPRFSEDGSLLYNGNRYQSNDYCFDSLRTHDGISFDIEVFQSGCAKQKAFPSVHQHEKWIREVFAAVAGLSCLFAVFNVIIYLSLRNYLNVSGWIEFAYFVALAFFSALSMPGLLYEPEESDTFCYVLSVSHQFFVVATYISFFTIAFDIYWMLSRLIIINSFDFPLLLPSNHRKSHAFASYGEDIDVESKLRLVVYYLLIVSVPIGVITYGVVLKEESIPEDLRIEYIPMYGYKSCLTPDWLLTEYVLFGLQSLTFAATLLSVNYIFGRLSVSAEVDDPPRVSLLANLFFFTLSYFIMDLLKFARPLFGIGRNWRQHSSATFWIVLEGFFYAQGILVFIIFIFNRKTLRALRKKSGSDGTLREMFRHACCGSRNGIEAPEDSTPMSPLMKSSSMRRSTVRNNNLY</sequence>
<feature type="transmembrane region" description="Helical" evidence="2">
    <location>
        <begin position="269"/>
        <end position="288"/>
    </location>
</feature>
<keyword evidence="4" id="KW-1185">Reference proteome</keyword>
<feature type="transmembrane region" description="Helical" evidence="2">
    <location>
        <begin position="182"/>
        <end position="204"/>
    </location>
</feature>
<dbReference type="AlphaFoldDB" id="A0A1D2N3T8"/>
<proteinExistence type="predicted"/>
<dbReference type="InterPro" id="IPR052808">
    <property type="entry name" value="GPCR_Mth-like"/>
</dbReference>
<feature type="transmembrane region" description="Helical" evidence="2">
    <location>
        <begin position="242"/>
        <end position="263"/>
    </location>
</feature>
<feature type="region of interest" description="Disordered" evidence="1">
    <location>
        <begin position="495"/>
        <end position="525"/>
    </location>
</feature>
<feature type="transmembrane region" description="Helical" evidence="2">
    <location>
        <begin position="367"/>
        <end position="390"/>
    </location>
</feature>
<organism evidence="3 4">
    <name type="scientific">Orchesella cincta</name>
    <name type="common">Springtail</name>
    <name type="synonym">Podura cincta</name>
    <dbReference type="NCBI Taxonomy" id="48709"/>
    <lineage>
        <taxon>Eukaryota</taxon>
        <taxon>Metazoa</taxon>
        <taxon>Ecdysozoa</taxon>
        <taxon>Arthropoda</taxon>
        <taxon>Hexapoda</taxon>
        <taxon>Collembola</taxon>
        <taxon>Entomobryomorpha</taxon>
        <taxon>Entomobryoidea</taxon>
        <taxon>Orchesellidae</taxon>
        <taxon>Orchesellinae</taxon>
        <taxon>Orchesella</taxon>
    </lineage>
</organism>
<evidence type="ECO:0000313" key="4">
    <source>
        <dbReference type="Proteomes" id="UP000094527"/>
    </source>
</evidence>
<dbReference type="OrthoDB" id="6134459at2759"/>
<accession>A0A1D2N3T8</accession>
<protein>
    <submittedName>
        <fullName evidence="3">Putative G-protein coupled receptor Mth-like 11</fullName>
    </submittedName>
</protein>
<keyword evidence="2" id="KW-0472">Membrane</keyword>
<comment type="caution">
    <text evidence="3">The sequence shown here is derived from an EMBL/GenBank/DDBJ whole genome shotgun (WGS) entry which is preliminary data.</text>
</comment>
<keyword evidence="2" id="KW-0812">Transmembrane</keyword>
<dbReference type="EMBL" id="LJIJ01000247">
    <property type="protein sequence ID" value="ODM99922.1"/>
    <property type="molecule type" value="Genomic_DNA"/>
</dbReference>